<evidence type="ECO:0000313" key="2">
    <source>
        <dbReference type="EMBL" id="PWA38981.1"/>
    </source>
</evidence>
<dbReference type="InterPro" id="IPR004158">
    <property type="entry name" value="DUF247_pln"/>
</dbReference>
<evidence type="ECO:0000313" key="3">
    <source>
        <dbReference type="Proteomes" id="UP000245207"/>
    </source>
</evidence>
<evidence type="ECO:0000256" key="1">
    <source>
        <dbReference type="SAM" id="Phobius"/>
    </source>
</evidence>
<keyword evidence="1" id="KW-1133">Transmembrane helix</keyword>
<dbReference type="PANTHER" id="PTHR31170">
    <property type="entry name" value="BNAC04G53230D PROTEIN"/>
    <property type="match status" value="1"/>
</dbReference>
<dbReference type="Proteomes" id="UP000245207">
    <property type="component" value="Unassembled WGS sequence"/>
</dbReference>
<organism evidence="2 3">
    <name type="scientific">Artemisia annua</name>
    <name type="common">Sweet wormwood</name>
    <dbReference type="NCBI Taxonomy" id="35608"/>
    <lineage>
        <taxon>Eukaryota</taxon>
        <taxon>Viridiplantae</taxon>
        <taxon>Streptophyta</taxon>
        <taxon>Embryophyta</taxon>
        <taxon>Tracheophyta</taxon>
        <taxon>Spermatophyta</taxon>
        <taxon>Magnoliopsida</taxon>
        <taxon>eudicotyledons</taxon>
        <taxon>Gunneridae</taxon>
        <taxon>Pentapetalae</taxon>
        <taxon>asterids</taxon>
        <taxon>campanulids</taxon>
        <taxon>Asterales</taxon>
        <taxon>Asteraceae</taxon>
        <taxon>Asteroideae</taxon>
        <taxon>Anthemideae</taxon>
        <taxon>Artemisiinae</taxon>
        <taxon>Artemisia</taxon>
    </lineage>
</organism>
<dbReference type="PANTHER" id="PTHR31170:SF25">
    <property type="entry name" value="BNAA09G04570D PROTEIN"/>
    <property type="match status" value="1"/>
</dbReference>
<gene>
    <name evidence="2" type="ORF">CTI12_AA576270</name>
</gene>
<dbReference type="EMBL" id="PKPP01015069">
    <property type="protein sequence ID" value="PWA38981.1"/>
    <property type="molecule type" value="Genomic_DNA"/>
</dbReference>
<dbReference type="Pfam" id="PF03140">
    <property type="entry name" value="DUF247"/>
    <property type="match status" value="1"/>
</dbReference>
<protein>
    <submittedName>
        <fullName evidence="2">Uncharacterized protein</fullName>
    </submittedName>
</protein>
<comment type="caution">
    <text evidence="2">The sequence shown here is derived from an EMBL/GenBank/DDBJ whole genome shotgun (WGS) entry which is preliminary data.</text>
</comment>
<keyword evidence="1" id="KW-0812">Transmembrane</keyword>
<feature type="transmembrane region" description="Helical" evidence="1">
    <location>
        <begin position="415"/>
        <end position="439"/>
    </location>
</feature>
<keyword evidence="1" id="KW-0472">Membrane</keyword>
<sequence length="454" mass="51980">MAEGDVELGHVEIDKTFQLLLKYDGVEVQNPRDQRPGSIFMVPSVYRDLSPRSFTPRVVSIGPLHHQDKHLKGFEVQKATYMHNLFHNVLRSLDSTPEQILKECVMRVSGSIDQIKACYIGMQAYTDSELVKMMVTDACFILAFLYDDARGYSSLGPINLLITKILLDMVLIENQIPFFVFQDIFECTFSKLDPTLTLADFILVILNYCNIFPDSKIDNSNIFVTHDHILGFLHKSYQNPDRDSSGLDEYPKAHSVVELDRSGVRFSKKLDARWPMAMELEFSRFQCFPLKLSWSKPTLKMPVLLLVDNTELVIRNLIIYEQFAEVQTCVTSYMLALDHLIDNPADVAKLAKSQVIVNRLGSVEKATNLINNMLEEVIIKEFFYEDEWKLLDKYYNAKWPKFIAVLRRKYFSNPWSIVALIAGIALFVLTVVQTVFTVIQTVYAVKAVKDSKAA</sequence>
<proteinExistence type="predicted"/>
<name>A0A2U1KQG9_ARTAN</name>
<reference evidence="2 3" key="1">
    <citation type="journal article" date="2018" name="Mol. Plant">
        <title>The genome of Artemisia annua provides insight into the evolution of Asteraceae family and artemisinin biosynthesis.</title>
        <authorList>
            <person name="Shen Q."/>
            <person name="Zhang L."/>
            <person name="Liao Z."/>
            <person name="Wang S."/>
            <person name="Yan T."/>
            <person name="Shi P."/>
            <person name="Liu M."/>
            <person name="Fu X."/>
            <person name="Pan Q."/>
            <person name="Wang Y."/>
            <person name="Lv Z."/>
            <person name="Lu X."/>
            <person name="Zhang F."/>
            <person name="Jiang W."/>
            <person name="Ma Y."/>
            <person name="Chen M."/>
            <person name="Hao X."/>
            <person name="Li L."/>
            <person name="Tang Y."/>
            <person name="Lv G."/>
            <person name="Zhou Y."/>
            <person name="Sun X."/>
            <person name="Brodelius P.E."/>
            <person name="Rose J.K.C."/>
            <person name="Tang K."/>
        </authorList>
    </citation>
    <scope>NUCLEOTIDE SEQUENCE [LARGE SCALE GENOMIC DNA]</scope>
    <source>
        <strain evidence="3">cv. Huhao1</strain>
        <tissue evidence="2">Leaf</tissue>
    </source>
</reference>
<dbReference type="AlphaFoldDB" id="A0A2U1KQG9"/>
<dbReference type="OrthoDB" id="591587at2759"/>
<accession>A0A2U1KQG9</accession>
<keyword evidence="3" id="KW-1185">Reference proteome</keyword>
<dbReference type="STRING" id="35608.A0A2U1KQG9"/>